<dbReference type="KEGG" id="pmrn:116946034"/>
<protein>
    <submittedName>
        <fullName evidence="3">Skin secretory protein xP2-like</fullName>
    </submittedName>
</protein>
<evidence type="ECO:0000313" key="2">
    <source>
        <dbReference type="Proteomes" id="UP001318040"/>
    </source>
</evidence>
<dbReference type="RefSeq" id="XP_032816752.1">
    <property type="nucleotide sequence ID" value="XM_032960861.1"/>
</dbReference>
<reference evidence="3" key="1">
    <citation type="submission" date="2025-08" db="UniProtKB">
        <authorList>
            <consortium name="RefSeq"/>
        </authorList>
    </citation>
    <scope>IDENTIFICATION</scope>
    <source>
        <tissue evidence="3">Sperm</tissue>
    </source>
</reference>
<feature type="region of interest" description="Disordered" evidence="1">
    <location>
        <begin position="215"/>
        <end position="278"/>
    </location>
</feature>
<gene>
    <name evidence="3" type="primary">LOC116946034</name>
</gene>
<dbReference type="AlphaFoldDB" id="A0AAJ7THN7"/>
<sequence length="278" mass="26445">MSKSGARRKTMPGVLLQEEKDAAAALVHPGGRGPGYVPRGGGPAGAGGGGGWGSSGVAVQLELLQQSVTQLTAALVEVGVCTHAEGEGVRGRRDFADAAPPAKFPIPPTAEPGQGAAIFSATPPAGAILPVMVAPIRAAALHVAADGVAGSLRAGAAGEAAAADVVRGAMFPQPARAAGAPGPGTAAAETATPAIAAVELPPLIPPSASLPGVALGEAQFPSGAPPVTETDATGGSGPTLEAPAASPPAESPMAPCPGQGPSGPQQDSATPAPAADAA</sequence>
<name>A0AAJ7THN7_PETMA</name>
<evidence type="ECO:0000256" key="1">
    <source>
        <dbReference type="SAM" id="MobiDB-lite"/>
    </source>
</evidence>
<proteinExistence type="predicted"/>
<feature type="region of interest" description="Disordered" evidence="1">
    <location>
        <begin position="29"/>
        <end position="51"/>
    </location>
</feature>
<dbReference type="Proteomes" id="UP001318040">
    <property type="component" value="Chromosome 25"/>
</dbReference>
<feature type="compositionally biased region" description="Low complexity" evidence="1">
    <location>
        <begin position="251"/>
        <end position="278"/>
    </location>
</feature>
<organism evidence="2 3">
    <name type="scientific">Petromyzon marinus</name>
    <name type="common">Sea lamprey</name>
    <dbReference type="NCBI Taxonomy" id="7757"/>
    <lineage>
        <taxon>Eukaryota</taxon>
        <taxon>Metazoa</taxon>
        <taxon>Chordata</taxon>
        <taxon>Craniata</taxon>
        <taxon>Vertebrata</taxon>
        <taxon>Cyclostomata</taxon>
        <taxon>Hyperoartia</taxon>
        <taxon>Petromyzontiformes</taxon>
        <taxon>Petromyzontidae</taxon>
        <taxon>Petromyzon</taxon>
    </lineage>
</organism>
<feature type="compositionally biased region" description="Gly residues" evidence="1">
    <location>
        <begin position="30"/>
        <end position="51"/>
    </location>
</feature>
<accession>A0AAJ7THN7</accession>
<keyword evidence="2" id="KW-1185">Reference proteome</keyword>
<evidence type="ECO:0000313" key="3">
    <source>
        <dbReference type="RefSeq" id="XP_032816752.1"/>
    </source>
</evidence>